<feature type="compositionally biased region" description="Gly residues" evidence="1">
    <location>
        <begin position="70"/>
        <end position="79"/>
    </location>
</feature>
<organism evidence="2 3">
    <name type="scientific">Scomber scombrus</name>
    <name type="common">Atlantic mackerel</name>
    <name type="synonym">Scomber vernalis</name>
    <dbReference type="NCBI Taxonomy" id="13677"/>
    <lineage>
        <taxon>Eukaryota</taxon>
        <taxon>Metazoa</taxon>
        <taxon>Chordata</taxon>
        <taxon>Craniata</taxon>
        <taxon>Vertebrata</taxon>
        <taxon>Euteleostomi</taxon>
        <taxon>Actinopterygii</taxon>
        <taxon>Neopterygii</taxon>
        <taxon>Teleostei</taxon>
        <taxon>Neoteleostei</taxon>
        <taxon>Acanthomorphata</taxon>
        <taxon>Pelagiaria</taxon>
        <taxon>Scombriformes</taxon>
        <taxon>Scombridae</taxon>
        <taxon>Scomber</taxon>
    </lineage>
</organism>
<name>A0AAV1PY64_SCOSC</name>
<evidence type="ECO:0000256" key="1">
    <source>
        <dbReference type="SAM" id="MobiDB-lite"/>
    </source>
</evidence>
<feature type="region of interest" description="Disordered" evidence="1">
    <location>
        <begin position="48"/>
        <end position="110"/>
    </location>
</feature>
<evidence type="ECO:0000313" key="3">
    <source>
        <dbReference type="Proteomes" id="UP001314229"/>
    </source>
</evidence>
<feature type="compositionally biased region" description="Polar residues" evidence="1">
    <location>
        <begin position="48"/>
        <end position="61"/>
    </location>
</feature>
<keyword evidence="3" id="KW-1185">Reference proteome</keyword>
<reference evidence="2 3" key="1">
    <citation type="submission" date="2024-01" db="EMBL/GenBank/DDBJ databases">
        <authorList>
            <person name="Alioto T."/>
            <person name="Alioto T."/>
            <person name="Gomez Garrido J."/>
        </authorList>
    </citation>
    <scope>NUCLEOTIDE SEQUENCE [LARGE SCALE GENOMIC DNA]</scope>
</reference>
<comment type="caution">
    <text evidence="2">The sequence shown here is derived from an EMBL/GenBank/DDBJ whole genome shotgun (WGS) entry which is preliminary data.</text>
</comment>
<dbReference type="EMBL" id="CAWUFR010000346">
    <property type="protein sequence ID" value="CAK6976348.1"/>
    <property type="molecule type" value="Genomic_DNA"/>
</dbReference>
<feature type="compositionally biased region" description="Basic and acidic residues" evidence="1">
    <location>
        <begin position="88"/>
        <end position="110"/>
    </location>
</feature>
<dbReference type="InterPro" id="IPR009057">
    <property type="entry name" value="Homeodomain-like_sf"/>
</dbReference>
<dbReference type="Proteomes" id="UP001314229">
    <property type="component" value="Unassembled WGS sequence"/>
</dbReference>
<sequence>MNELTDFVKGQIVGAQVSGLSVRDTAQLCGVSSRTVIKVMSVYNKYGHTSSAKRNSLNKPQTKGMRETEAGGGGGGGAAFGKPVSDSEVDKLEPDEESKSPKSQTKEHVV</sequence>
<gene>
    <name evidence="2" type="ORF">FSCOSCO3_A018387</name>
</gene>
<dbReference type="SUPFAM" id="SSF46689">
    <property type="entry name" value="Homeodomain-like"/>
    <property type="match status" value="1"/>
</dbReference>
<accession>A0AAV1PY64</accession>
<evidence type="ECO:0000313" key="2">
    <source>
        <dbReference type="EMBL" id="CAK6976348.1"/>
    </source>
</evidence>
<protein>
    <submittedName>
        <fullName evidence="2">Unnamed protein product</fullName>
    </submittedName>
</protein>
<dbReference type="AlphaFoldDB" id="A0AAV1PY64"/>
<proteinExistence type="predicted"/>